<keyword evidence="2" id="KW-0812">Transmembrane</keyword>
<sequence length="245" mass="27402">MGFSIPQIDWLSLALPVAYLFVLGGSLYTFSTIYRKRKAAQSANLAPWFGPHLQRDIYLSLLHLDQRDDEQGKEKKEASPRIPDSVIRAALLRRAVEDIHRLVQIRTAKQACSALLQKGSVGDDLWQRFQRAEKELEDELRDVVMEANALAPNWGQIIFQSANEIAANTTLREKLDNIQEQTEAEKAWWEKRRAAIQADFMRELDEGDSKDGKSVSASTAPSSVDGEPDAVVVGAAGKKKKGKKN</sequence>
<gene>
    <name evidence="3" type="ORF">SODALDRAFT_281316</name>
</gene>
<dbReference type="Proteomes" id="UP000272025">
    <property type="component" value="Unassembled WGS sequence"/>
</dbReference>
<name>A0A3N2PQI5_SODAK</name>
<reference evidence="3 4" key="1">
    <citation type="journal article" date="2018" name="Mol. Ecol.">
        <title>The obligate alkalophilic soda-lake fungus Sodiomyces alkalinus has shifted to a protein diet.</title>
        <authorList>
            <person name="Grum-Grzhimaylo A.A."/>
            <person name="Falkoski D.L."/>
            <person name="van den Heuvel J."/>
            <person name="Valero-Jimenez C.A."/>
            <person name="Min B."/>
            <person name="Choi I.G."/>
            <person name="Lipzen A."/>
            <person name="Daum C.G."/>
            <person name="Aanen D.K."/>
            <person name="Tsang A."/>
            <person name="Henrissat B."/>
            <person name="Bilanenko E.N."/>
            <person name="de Vries R.P."/>
            <person name="van Kan J.A.L."/>
            <person name="Grigoriev I.V."/>
            <person name="Debets A.J.M."/>
        </authorList>
    </citation>
    <scope>NUCLEOTIDE SEQUENCE [LARGE SCALE GENOMIC DNA]</scope>
    <source>
        <strain evidence="3 4">F11</strain>
    </source>
</reference>
<evidence type="ECO:0000256" key="1">
    <source>
        <dbReference type="SAM" id="MobiDB-lite"/>
    </source>
</evidence>
<dbReference type="PANTHER" id="PTHR28229:SF1">
    <property type="entry name" value="TRANSLOCATION PROTEIN SEC66"/>
    <property type="match status" value="1"/>
</dbReference>
<dbReference type="InterPro" id="IPR018624">
    <property type="entry name" value="Sec66"/>
</dbReference>
<evidence type="ECO:0008006" key="5">
    <source>
        <dbReference type="Google" id="ProtNLM"/>
    </source>
</evidence>
<keyword evidence="2" id="KW-1133">Transmembrane helix</keyword>
<protein>
    <recommendedName>
        <fullName evidence="5">Translocation protein sec66</fullName>
    </recommendedName>
</protein>
<dbReference type="Pfam" id="PF09802">
    <property type="entry name" value="Sec66"/>
    <property type="match status" value="1"/>
</dbReference>
<feature type="compositionally biased region" description="Basic and acidic residues" evidence="1">
    <location>
        <begin position="200"/>
        <end position="213"/>
    </location>
</feature>
<dbReference type="RefSeq" id="XP_028464585.1">
    <property type="nucleotide sequence ID" value="XM_028608279.1"/>
</dbReference>
<dbReference type="STRING" id="1314773.A0A3N2PQI5"/>
<feature type="transmembrane region" description="Helical" evidence="2">
    <location>
        <begin position="12"/>
        <end position="30"/>
    </location>
</feature>
<dbReference type="EMBL" id="ML119058">
    <property type="protein sequence ID" value="ROT36779.1"/>
    <property type="molecule type" value="Genomic_DNA"/>
</dbReference>
<organism evidence="3 4">
    <name type="scientific">Sodiomyces alkalinus (strain CBS 110278 / VKM F-3762 / F11)</name>
    <name type="common">Alkaliphilic filamentous fungus</name>
    <dbReference type="NCBI Taxonomy" id="1314773"/>
    <lineage>
        <taxon>Eukaryota</taxon>
        <taxon>Fungi</taxon>
        <taxon>Dikarya</taxon>
        <taxon>Ascomycota</taxon>
        <taxon>Pezizomycotina</taxon>
        <taxon>Sordariomycetes</taxon>
        <taxon>Hypocreomycetidae</taxon>
        <taxon>Glomerellales</taxon>
        <taxon>Plectosphaerellaceae</taxon>
        <taxon>Sodiomyces</taxon>
    </lineage>
</organism>
<dbReference type="AlphaFoldDB" id="A0A3N2PQI5"/>
<accession>A0A3N2PQI5</accession>
<evidence type="ECO:0000313" key="3">
    <source>
        <dbReference type="EMBL" id="ROT36779.1"/>
    </source>
</evidence>
<dbReference type="PANTHER" id="PTHR28229">
    <property type="entry name" value="TRANSLOCATION PROTEIN SEC66"/>
    <property type="match status" value="1"/>
</dbReference>
<feature type="region of interest" description="Disordered" evidence="1">
    <location>
        <begin position="200"/>
        <end position="245"/>
    </location>
</feature>
<evidence type="ECO:0000256" key="2">
    <source>
        <dbReference type="SAM" id="Phobius"/>
    </source>
</evidence>
<evidence type="ECO:0000313" key="4">
    <source>
        <dbReference type="Proteomes" id="UP000272025"/>
    </source>
</evidence>
<keyword evidence="2" id="KW-0472">Membrane</keyword>
<dbReference type="GO" id="GO:0031207">
    <property type="term" value="C:Sec62/Sec63 complex"/>
    <property type="evidence" value="ECO:0007669"/>
    <property type="project" value="InterPro"/>
</dbReference>
<dbReference type="OrthoDB" id="73168at2759"/>
<keyword evidence="4" id="KW-1185">Reference proteome</keyword>
<dbReference type="GO" id="GO:0031204">
    <property type="term" value="P:post-translational protein targeting to membrane, translocation"/>
    <property type="evidence" value="ECO:0007669"/>
    <property type="project" value="InterPro"/>
</dbReference>
<proteinExistence type="predicted"/>
<dbReference type="GeneID" id="39576757"/>